<name>A0A4Y2W3M5_ARAVE</name>
<keyword evidence="3" id="KW-1185">Reference proteome</keyword>
<evidence type="ECO:0000313" key="2">
    <source>
        <dbReference type="EMBL" id="GBO31969.1"/>
    </source>
</evidence>
<gene>
    <name evidence="2" type="ORF">AVEN_236398_1</name>
</gene>
<evidence type="ECO:0000313" key="3">
    <source>
        <dbReference type="Proteomes" id="UP000499080"/>
    </source>
</evidence>
<dbReference type="Proteomes" id="UP000499080">
    <property type="component" value="Unassembled WGS sequence"/>
</dbReference>
<feature type="region of interest" description="Disordered" evidence="1">
    <location>
        <begin position="75"/>
        <end position="101"/>
    </location>
</feature>
<proteinExistence type="predicted"/>
<sequence length="163" mass="18675">MKTVVNKDILFHSYLIFRFCKFPPFLYLLADKFKRPDFPYRPIVAARKKLSPVADWLGCQLARWQVGPLNRRQFGPPRKCGREAKKNSFSQTHKQNSPFPQGPCFGVRHPFLGIYCRRNSTSQTAGGRISARRNQGPGRNGILSTSFELPIIYRCFTSKPSGH</sequence>
<dbReference type="AlphaFoldDB" id="A0A4Y2W3M5"/>
<accession>A0A4Y2W3M5</accession>
<evidence type="ECO:0000256" key="1">
    <source>
        <dbReference type="SAM" id="MobiDB-lite"/>
    </source>
</evidence>
<reference evidence="2 3" key="1">
    <citation type="journal article" date="2019" name="Sci. Rep.">
        <title>Orb-weaving spider Araneus ventricosus genome elucidates the spidroin gene catalogue.</title>
        <authorList>
            <person name="Kono N."/>
            <person name="Nakamura H."/>
            <person name="Ohtoshi R."/>
            <person name="Moran D.A.P."/>
            <person name="Shinohara A."/>
            <person name="Yoshida Y."/>
            <person name="Fujiwara M."/>
            <person name="Mori M."/>
            <person name="Tomita M."/>
            <person name="Arakawa K."/>
        </authorList>
    </citation>
    <scope>NUCLEOTIDE SEQUENCE [LARGE SCALE GENOMIC DNA]</scope>
</reference>
<comment type="caution">
    <text evidence="2">The sequence shown here is derived from an EMBL/GenBank/DDBJ whole genome shotgun (WGS) entry which is preliminary data.</text>
</comment>
<feature type="compositionally biased region" description="Polar residues" evidence="1">
    <location>
        <begin position="87"/>
        <end position="99"/>
    </location>
</feature>
<organism evidence="2 3">
    <name type="scientific">Araneus ventricosus</name>
    <name type="common">Orbweaver spider</name>
    <name type="synonym">Epeira ventricosa</name>
    <dbReference type="NCBI Taxonomy" id="182803"/>
    <lineage>
        <taxon>Eukaryota</taxon>
        <taxon>Metazoa</taxon>
        <taxon>Ecdysozoa</taxon>
        <taxon>Arthropoda</taxon>
        <taxon>Chelicerata</taxon>
        <taxon>Arachnida</taxon>
        <taxon>Araneae</taxon>
        <taxon>Araneomorphae</taxon>
        <taxon>Entelegynae</taxon>
        <taxon>Araneoidea</taxon>
        <taxon>Araneidae</taxon>
        <taxon>Araneus</taxon>
    </lineage>
</organism>
<dbReference type="EMBL" id="BGPR01055364">
    <property type="protein sequence ID" value="GBO31969.1"/>
    <property type="molecule type" value="Genomic_DNA"/>
</dbReference>
<protein>
    <submittedName>
        <fullName evidence="2">Uncharacterized protein</fullName>
    </submittedName>
</protein>